<dbReference type="InterPro" id="IPR000253">
    <property type="entry name" value="FHA_dom"/>
</dbReference>
<feature type="compositionally biased region" description="Basic and acidic residues" evidence="4">
    <location>
        <begin position="508"/>
        <end position="519"/>
    </location>
</feature>
<feature type="compositionally biased region" description="Low complexity" evidence="4">
    <location>
        <begin position="1401"/>
        <end position="1410"/>
    </location>
</feature>
<dbReference type="GO" id="GO:0043565">
    <property type="term" value="F:sequence-specific DNA binding"/>
    <property type="evidence" value="ECO:0007669"/>
    <property type="project" value="InterPro"/>
</dbReference>
<keyword evidence="3" id="KW-0539">Nucleus</keyword>
<comment type="caution">
    <text evidence="7">The sequence shown here is derived from an EMBL/GenBank/DDBJ whole genome shotgun (WGS) entry which is preliminary data.</text>
</comment>
<dbReference type="InterPro" id="IPR036388">
    <property type="entry name" value="WH-like_DNA-bd_sf"/>
</dbReference>
<dbReference type="Proteomes" id="UP000007129">
    <property type="component" value="Unassembled WGS sequence"/>
</dbReference>
<evidence type="ECO:0000256" key="3">
    <source>
        <dbReference type="ARBA" id="ARBA00023242"/>
    </source>
</evidence>
<dbReference type="SMART" id="SM00506">
    <property type="entry name" value="A1pp"/>
    <property type="match status" value="1"/>
</dbReference>
<feature type="region of interest" description="Disordered" evidence="4">
    <location>
        <begin position="625"/>
        <end position="647"/>
    </location>
</feature>
<feature type="region of interest" description="Disordered" evidence="4">
    <location>
        <begin position="240"/>
        <end position="268"/>
    </location>
</feature>
<dbReference type="Gene3D" id="1.10.10.10">
    <property type="entry name" value="Winged helix-like DNA-binding domain superfamily/Winged helix DNA-binding domain"/>
    <property type="match status" value="1"/>
</dbReference>
<evidence type="ECO:0000259" key="5">
    <source>
        <dbReference type="PROSITE" id="PS50006"/>
    </source>
</evidence>
<feature type="compositionally biased region" description="Polar residues" evidence="4">
    <location>
        <begin position="240"/>
        <end position="251"/>
    </location>
</feature>
<dbReference type="InterPro" id="IPR002589">
    <property type="entry name" value="Macro_dom"/>
</dbReference>
<dbReference type="InterPro" id="IPR000232">
    <property type="entry name" value="HSF_DNA-bd"/>
</dbReference>
<dbReference type="InParanoid" id="K2SGQ3"/>
<dbReference type="Pfam" id="PF00447">
    <property type="entry name" value="HSF_DNA-bind"/>
    <property type="match status" value="1"/>
</dbReference>
<dbReference type="HOGENOM" id="CLU_242467_0_0_1"/>
<dbReference type="PANTHER" id="PTHR11106">
    <property type="entry name" value="GANGLIOSIDE INDUCED DIFFERENTIATION ASSOCIATED PROTEIN 2-RELATED"/>
    <property type="match status" value="1"/>
</dbReference>
<dbReference type="InterPro" id="IPR058925">
    <property type="entry name" value="zf-C2H2_AcuF"/>
</dbReference>
<dbReference type="PROSITE" id="PS51154">
    <property type="entry name" value="MACRO"/>
    <property type="match status" value="1"/>
</dbReference>
<evidence type="ECO:0000313" key="8">
    <source>
        <dbReference type="Proteomes" id="UP000007129"/>
    </source>
</evidence>
<accession>K2SGQ3</accession>
<organism evidence="7 8">
    <name type="scientific">Macrophomina phaseolina (strain MS6)</name>
    <name type="common">Charcoal rot fungus</name>
    <dbReference type="NCBI Taxonomy" id="1126212"/>
    <lineage>
        <taxon>Eukaryota</taxon>
        <taxon>Fungi</taxon>
        <taxon>Dikarya</taxon>
        <taxon>Ascomycota</taxon>
        <taxon>Pezizomycotina</taxon>
        <taxon>Dothideomycetes</taxon>
        <taxon>Dothideomycetes incertae sedis</taxon>
        <taxon>Botryosphaeriales</taxon>
        <taxon>Botryosphaeriaceae</taxon>
        <taxon>Macrophomina</taxon>
    </lineage>
</organism>
<dbReference type="GO" id="GO:0003700">
    <property type="term" value="F:DNA-binding transcription factor activity"/>
    <property type="evidence" value="ECO:0007669"/>
    <property type="project" value="InterPro"/>
</dbReference>
<dbReference type="Pfam" id="PF26082">
    <property type="entry name" value="zf-C2H2_AcuF"/>
    <property type="match status" value="1"/>
</dbReference>
<evidence type="ECO:0000313" key="7">
    <source>
        <dbReference type="EMBL" id="EKG16005.1"/>
    </source>
</evidence>
<dbReference type="EMBL" id="AHHD01000287">
    <property type="protein sequence ID" value="EKG16005.1"/>
    <property type="molecule type" value="Genomic_DNA"/>
</dbReference>
<dbReference type="InterPro" id="IPR043472">
    <property type="entry name" value="Macro_dom-like"/>
</dbReference>
<dbReference type="Pfam" id="PF26118">
    <property type="entry name" value="DUF8035"/>
    <property type="match status" value="1"/>
</dbReference>
<keyword evidence="7" id="KW-0346">Stress response</keyword>
<dbReference type="InterPro" id="IPR058348">
    <property type="entry name" value="DUF8035"/>
</dbReference>
<evidence type="ECO:0000256" key="1">
    <source>
        <dbReference type="ARBA" id="ARBA00004123"/>
    </source>
</evidence>
<dbReference type="CDD" id="cd02908">
    <property type="entry name" value="Macro_OAADPr_deacetylase"/>
    <property type="match status" value="1"/>
</dbReference>
<name>K2SGQ3_MACPH</name>
<feature type="compositionally biased region" description="Polar residues" evidence="4">
    <location>
        <begin position="1137"/>
        <end position="1147"/>
    </location>
</feature>
<evidence type="ECO:0000256" key="4">
    <source>
        <dbReference type="SAM" id="MobiDB-lite"/>
    </source>
</evidence>
<dbReference type="SUPFAM" id="SSF52949">
    <property type="entry name" value="Macro domain-like"/>
    <property type="match status" value="1"/>
</dbReference>
<sequence length="1651" mass="185048">MTAIRHGTAACLRSFRLLAAALEGGDAAHRSLVDSSNLEDEYGRFRVWAGNLGAQQKGHSSLDYRLRDSPLLQSNVLKLLHELENNLEEARAVITGARLPYEQQAVSGDFSDDSASEDSEDDESSREEGRPRFELQQRMFEIVDIVSNLYRLSIRIRSPTVRTRALKAATYRLVDPETGVDVFSQYAEFDKRYTEEALAHLRAEKKHEDVVYLVERLSRAITRRRQQFKYWKKHRDKLSNTFESGDATSHPVNDDTRPQHQAVMDTPDDPVRAMLSPEIRLKAPPSEDQPRTLLSGTEATAHHRTLDDAVDSQSVTSVATTARDLDGHGIELPSPPRCADGDRDFECPYCFVICPARYGRMKSWKTHVLQDLQPYVCTYKDCAASDQMFRSRREWLDHESSTHRRVWRCPGHPDAVYCSEEGLINHLDSSHDGSLGGMQVQQMIRLAEVSTNDTRQRCPICLISADDTGIAGNMNNHIANHLERLASFALPKFTDADEDKSGVSMHASDGRRSSSERSEATSTRWSIDTASHLESAKQDTTHSTAGTGMTSNGTPDFQVSQEDQESILHGLSAGAVESLPDASGEKMAQFIEYTGRSVLEGVGEIPEGDNSDQHASNVFQIHPLDEPREGFGEDLRPNNSGSSDQPYRIRLYNLPKTMKERNEFSDYLSSLGASLRLGPNFESRGYAMFRSQEEAEHVLTGFDRSRYPDVIFSYEKDGEEHVDGTVSAQDNVAVEFDAEAFLDLLSRTLSKPENAKYIAWAADGRTFCVVNEESFAQDILPEFRLESFALFRDRLLACGFRQQFGQQLRLDGEWARPTSIWHHKHFQRDRQELSGRLSFFAKLQRSFSNTKGGPLVSQLKTNIRTFPTKNPRSTFVVKAVSDMPTISDLYLNGWLQNPSSAALDVYSKTSSEKINQKISMLQYDITMLDVDAIVNATGPDLNTGASNSISYWIHKAAGPDLLKECKSLPSCQMGQAVMTSGYNLPCRKIIHTVRPHYFQASRSVKHDELLASCYRSCLKIAAEKRLKSIAFPCLSAGGYGFPGREAAEIALATTRAFLESGEGDKLQRIVFCVYKDIDVQFYRTLIPLFFPPTTSRLNSPKEQQIREESPESIDEDILSQTPGKEGEDVLGMELGTTEPSKTRSSTWLSESVESLGRLTGGPPLWACCKCRARPMETPNCLVCYHDLCNACEAEGSGVNTQSLSALPHLFLVFLQPSPSMLEESEQSGLSFLDGQDLISLEDQSKTSVRSRPNSPVRNYRPTYVKAHRKHLSLDTLFYYDLPFQFDDHDQDHIIITRELSEEQSAIIFEHSRRHRRNLPSLIRTRIHQNPRSNVVTIRIGSDASFNKQDCPPGAPIFLPEPFITADHCDFYIKDSSQWMLEINRGSGSTFLNGRRLVRLPAAPVDDGGAPPREEDDQQTTPALPPHDERGYFIQSGDILGLGENDNGKPVFLFRVEAGNVNGSEHELWEEAEARASRYGFPTIGLDEGGQDAFGGDAAGAVGDNSDSDLDDADVDDPEIASGYRIIDAPTAESMKTTHIPEQARGAARWTRIERRLVNPDALREAGLFFENRVNFMLVFRELSLGEISHVLQVSICSLGWINLRCWEIRILPTEVFEEHENESQDEETVHKFAIHKRKLEGCESLIKRGPA</sequence>
<dbReference type="VEuPathDB" id="FungiDB:MPH_06827"/>
<dbReference type="PANTHER" id="PTHR11106:SF27">
    <property type="entry name" value="MACRO DOMAIN-CONTAINING PROTEIN"/>
    <property type="match status" value="1"/>
</dbReference>
<gene>
    <name evidence="7" type="ORF">MPH_06827</name>
</gene>
<feature type="region of interest" description="Disordered" evidence="4">
    <location>
        <begin position="496"/>
        <end position="564"/>
    </location>
</feature>
<reference evidence="7 8" key="1">
    <citation type="journal article" date="2012" name="BMC Genomics">
        <title>Tools to kill: Genome of one of the most destructive plant pathogenic fungi Macrophomina phaseolina.</title>
        <authorList>
            <person name="Islam M.S."/>
            <person name="Haque M.S."/>
            <person name="Islam M.M."/>
            <person name="Emdad E.M."/>
            <person name="Halim A."/>
            <person name="Hossen Q.M.M."/>
            <person name="Hossain M.Z."/>
            <person name="Ahmed B."/>
            <person name="Rahim S."/>
            <person name="Rahman M.S."/>
            <person name="Alam M.M."/>
            <person name="Hou S."/>
            <person name="Wan X."/>
            <person name="Saito J.A."/>
            <person name="Alam M."/>
        </authorList>
    </citation>
    <scope>NUCLEOTIDE SEQUENCE [LARGE SCALE GENOMIC DNA]</scope>
    <source>
        <strain evidence="7 8">MS6</strain>
    </source>
</reference>
<dbReference type="SUPFAM" id="SSF46785">
    <property type="entry name" value="Winged helix' DNA-binding domain"/>
    <property type="match status" value="1"/>
</dbReference>
<feature type="domain" description="FHA" evidence="5">
    <location>
        <begin position="1337"/>
        <end position="1396"/>
    </location>
</feature>
<feature type="compositionally biased region" description="Acidic residues" evidence="4">
    <location>
        <begin position="110"/>
        <end position="125"/>
    </location>
</feature>
<dbReference type="GO" id="GO:0005634">
    <property type="term" value="C:nucleus"/>
    <property type="evidence" value="ECO:0007669"/>
    <property type="project" value="UniProtKB-SubCell"/>
</dbReference>
<evidence type="ECO:0000256" key="2">
    <source>
        <dbReference type="ARBA" id="ARBA00023125"/>
    </source>
</evidence>
<keyword evidence="2 7" id="KW-0238">DNA-binding</keyword>
<protein>
    <submittedName>
        <fullName evidence="7">Heat shock factor (HSF)-type DNA-binding protein</fullName>
    </submittedName>
</protein>
<dbReference type="Pfam" id="PF01661">
    <property type="entry name" value="Macro"/>
    <property type="match status" value="1"/>
</dbReference>
<dbReference type="eggNOG" id="KOG2633">
    <property type="taxonomic scope" value="Eukaryota"/>
</dbReference>
<feature type="domain" description="Macro" evidence="6">
    <location>
        <begin position="905"/>
        <end position="1090"/>
    </location>
</feature>
<proteinExistence type="predicted"/>
<feature type="region of interest" description="Disordered" evidence="4">
    <location>
        <begin position="1097"/>
        <end position="1147"/>
    </location>
</feature>
<feature type="compositionally biased region" description="Polar residues" evidence="4">
    <location>
        <begin position="541"/>
        <end position="561"/>
    </location>
</feature>
<dbReference type="InterPro" id="IPR036390">
    <property type="entry name" value="WH_DNA-bd_sf"/>
</dbReference>
<dbReference type="PROSITE" id="PS50006">
    <property type="entry name" value="FHA_DOMAIN"/>
    <property type="match status" value="1"/>
</dbReference>
<feature type="region of interest" description="Disordered" evidence="4">
    <location>
        <begin position="105"/>
        <end position="130"/>
    </location>
</feature>
<feature type="region of interest" description="Disordered" evidence="4">
    <location>
        <begin position="1401"/>
        <end position="1429"/>
    </location>
</feature>
<evidence type="ECO:0000259" key="6">
    <source>
        <dbReference type="PROSITE" id="PS51154"/>
    </source>
</evidence>
<dbReference type="Gene3D" id="3.40.220.10">
    <property type="entry name" value="Leucine Aminopeptidase, subunit E, domain 1"/>
    <property type="match status" value="1"/>
</dbReference>
<comment type="subcellular location">
    <subcellularLocation>
        <location evidence="1">Nucleus</location>
    </subcellularLocation>
</comment>
<dbReference type="STRING" id="1126212.K2SGQ3"/>
<dbReference type="OrthoDB" id="6133115at2759"/>
<feature type="compositionally biased region" description="Basic and acidic residues" evidence="4">
    <location>
        <begin position="625"/>
        <end position="636"/>
    </location>
</feature>